<gene>
    <name evidence="2" type="ORF">JZ751_026389</name>
</gene>
<proteinExistence type="predicted"/>
<evidence type="ECO:0000313" key="3">
    <source>
        <dbReference type="Proteomes" id="UP000824540"/>
    </source>
</evidence>
<evidence type="ECO:0000313" key="2">
    <source>
        <dbReference type="EMBL" id="KAG9350036.1"/>
    </source>
</evidence>
<feature type="compositionally biased region" description="Basic and acidic residues" evidence="1">
    <location>
        <begin position="42"/>
        <end position="51"/>
    </location>
</feature>
<feature type="region of interest" description="Disordered" evidence="1">
    <location>
        <begin position="1"/>
        <end position="60"/>
    </location>
</feature>
<protein>
    <submittedName>
        <fullName evidence="2">Uncharacterized protein</fullName>
    </submittedName>
</protein>
<keyword evidence="3" id="KW-1185">Reference proteome</keyword>
<accession>A0A8T2PEA1</accession>
<comment type="caution">
    <text evidence="2">The sequence shown here is derived from an EMBL/GenBank/DDBJ whole genome shotgun (WGS) entry which is preliminary data.</text>
</comment>
<name>A0A8T2PEA1_9TELE</name>
<dbReference type="Proteomes" id="UP000824540">
    <property type="component" value="Unassembled WGS sequence"/>
</dbReference>
<sequence>MSDNIFSKANEVKRHRNDGEACQRSNCSQDPHVQDKEGDESNQAKKGKELQTESDSQAPH</sequence>
<reference evidence="2" key="1">
    <citation type="thesis" date="2021" institute="BYU ScholarsArchive" country="Provo, UT, USA">
        <title>Applications of and Algorithms for Genome Assembly and Genomic Analyses with an Emphasis on Marine Teleosts.</title>
        <authorList>
            <person name="Pickett B.D."/>
        </authorList>
    </citation>
    <scope>NUCLEOTIDE SEQUENCE</scope>
    <source>
        <strain evidence="2">HI-2016</strain>
    </source>
</reference>
<dbReference type="EMBL" id="JAFBMS010000008">
    <property type="protein sequence ID" value="KAG9350036.1"/>
    <property type="molecule type" value="Genomic_DNA"/>
</dbReference>
<organism evidence="2 3">
    <name type="scientific">Albula glossodonta</name>
    <name type="common">roundjaw bonefish</name>
    <dbReference type="NCBI Taxonomy" id="121402"/>
    <lineage>
        <taxon>Eukaryota</taxon>
        <taxon>Metazoa</taxon>
        <taxon>Chordata</taxon>
        <taxon>Craniata</taxon>
        <taxon>Vertebrata</taxon>
        <taxon>Euteleostomi</taxon>
        <taxon>Actinopterygii</taxon>
        <taxon>Neopterygii</taxon>
        <taxon>Teleostei</taxon>
        <taxon>Albuliformes</taxon>
        <taxon>Albulidae</taxon>
        <taxon>Albula</taxon>
    </lineage>
</organism>
<evidence type="ECO:0000256" key="1">
    <source>
        <dbReference type="SAM" id="MobiDB-lite"/>
    </source>
</evidence>
<dbReference type="AlphaFoldDB" id="A0A8T2PEA1"/>